<keyword evidence="3 6" id="KW-0812">Transmembrane</keyword>
<accession>A0A3B0Y727</accession>
<feature type="domain" description="Guanylate cyclase" evidence="7">
    <location>
        <begin position="484"/>
        <end position="616"/>
    </location>
</feature>
<dbReference type="PANTHER" id="PTHR43081:SF1">
    <property type="entry name" value="ADENYLATE CYCLASE, TERMINAL-DIFFERENTIATION SPECIFIC"/>
    <property type="match status" value="1"/>
</dbReference>
<gene>
    <name evidence="8" type="ORF">MNBD_GAMMA08-1254</name>
</gene>
<dbReference type="GO" id="GO:0006171">
    <property type="term" value="P:cAMP biosynthetic process"/>
    <property type="evidence" value="ECO:0007669"/>
    <property type="project" value="TreeGrafter"/>
</dbReference>
<evidence type="ECO:0000256" key="5">
    <source>
        <dbReference type="ARBA" id="ARBA00023136"/>
    </source>
</evidence>
<protein>
    <submittedName>
        <fullName evidence="8">Adenylate cyclase</fullName>
        <ecNumber evidence="8">4.6.1.1</ecNumber>
    </submittedName>
</protein>
<dbReference type="PROSITE" id="PS50125">
    <property type="entry name" value="GUANYLATE_CYCLASE_2"/>
    <property type="match status" value="1"/>
</dbReference>
<feature type="transmembrane region" description="Helical" evidence="6">
    <location>
        <begin position="366"/>
        <end position="386"/>
    </location>
</feature>
<dbReference type="AlphaFoldDB" id="A0A3B0Y727"/>
<sequence length="739" mass="83709">MFRQHFFRYALGLLITFILITNASGLIPFRFIDTMENLSYDLRLKLSLPSEVNKKVIIVDIDEKSLEKIGQWPWERNIISHIVDNLFDYYKINVLGFDVLFAEKDEDPSDKILSQLSKSPVADDVNFQRIIKKNKNLMYRDKSLAKSLKNRNTVLGIIFTHENKELAKGTLPPAIPQFTPQVIQSFDFLNPIGYTANIKSLQKNAASGGFFDNPLIDRDGVFRKVPLLQAYNGKLYPSLALELTRASLKNNTIKLGYGSNNEVEKQKSLELIYIGEIEIPVDERSAVMVPYIGPQKTFDYISAVDILNKSVARNILKNKIVIFGTSAAGLLDLRTTPLESAYPGVEVHANIIQGILDHTIKHKPEYMMGFEILLLFLLGIILTAILPMLSPSWSTATAILSIGIILICDNYAWNQLLVIMPVASPLILIILLFIMNMSYGFFVESEGKRQLTHLFGQYVPPELVDEMSRNLKEINLDGEIRNMTVLFTDVRGFTGISEKMEPKELTAFINAFLTPLTEVIHNNRGTIDKYMGDAIMAFWGAPLKDTHHARNALNAGLDMLVAIKKLNKHLKSKGQPEIKIGIGINTGEMNVGNKGSEFRVDYTVLGDAVNLGSRLEGLTKNYGVDFIVSESTRHEVPEFEFRMLDIVKVKGKNKPVTIYEPINLVEKINKAERTRIKEFHHALKLYQQQNWDSAEQTMFKLSQQEPDKQVYKIYLDRIAFFRNNPPAADWDGVFTHTGK</sequence>
<reference evidence="8" key="1">
    <citation type="submission" date="2018-06" db="EMBL/GenBank/DDBJ databases">
        <authorList>
            <person name="Zhirakovskaya E."/>
        </authorList>
    </citation>
    <scope>NUCLEOTIDE SEQUENCE</scope>
</reference>
<dbReference type="Gene3D" id="3.30.70.1230">
    <property type="entry name" value="Nucleotide cyclase"/>
    <property type="match status" value="1"/>
</dbReference>
<dbReference type="PANTHER" id="PTHR43081">
    <property type="entry name" value="ADENYLATE CYCLASE, TERMINAL-DIFFERENTIATION SPECIFIC-RELATED"/>
    <property type="match status" value="1"/>
</dbReference>
<evidence type="ECO:0000256" key="2">
    <source>
        <dbReference type="ARBA" id="ARBA00022475"/>
    </source>
</evidence>
<dbReference type="EMBL" id="UOFH01000275">
    <property type="protein sequence ID" value="VAW64176.1"/>
    <property type="molecule type" value="Genomic_DNA"/>
</dbReference>
<keyword evidence="5 6" id="KW-0472">Membrane</keyword>
<dbReference type="GO" id="GO:0030313">
    <property type="term" value="C:cell envelope"/>
    <property type="evidence" value="ECO:0007669"/>
    <property type="project" value="UniProtKB-SubCell"/>
</dbReference>
<organism evidence="8">
    <name type="scientific">hydrothermal vent metagenome</name>
    <dbReference type="NCBI Taxonomy" id="652676"/>
    <lineage>
        <taxon>unclassified sequences</taxon>
        <taxon>metagenomes</taxon>
        <taxon>ecological metagenomes</taxon>
    </lineage>
</organism>
<keyword evidence="2" id="KW-1003">Cell membrane</keyword>
<feature type="transmembrane region" description="Helical" evidence="6">
    <location>
        <begin position="419"/>
        <end position="442"/>
    </location>
</feature>
<keyword evidence="8" id="KW-0456">Lyase</keyword>
<dbReference type="Pfam" id="PF05226">
    <property type="entry name" value="CHASE2"/>
    <property type="match status" value="1"/>
</dbReference>
<comment type="subcellular location">
    <subcellularLocation>
        <location evidence="1">Cell envelope</location>
    </subcellularLocation>
</comment>
<name>A0A3B0Y727_9ZZZZ</name>
<dbReference type="GO" id="GO:0035556">
    <property type="term" value="P:intracellular signal transduction"/>
    <property type="evidence" value="ECO:0007669"/>
    <property type="project" value="InterPro"/>
</dbReference>
<evidence type="ECO:0000256" key="1">
    <source>
        <dbReference type="ARBA" id="ARBA00004196"/>
    </source>
</evidence>
<dbReference type="InterPro" id="IPR029787">
    <property type="entry name" value="Nucleotide_cyclase"/>
</dbReference>
<evidence type="ECO:0000256" key="4">
    <source>
        <dbReference type="ARBA" id="ARBA00022989"/>
    </source>
</evidence>
<dbReference type="SMART" id="SM01080">
    <property type="entry name" value="CHASE2"/>
    <property type="match status" value="1"/>
</dbReference>
<dbReference type="EC" id="4.6.1.1" evidence="8"/>
<keyword evidence="4 6" id="KW-1133">Transmembrane helix</keyword>
<dbReference type="SUPFAM" id="SSF55073">
    <property type="entry name" value="Nucleotide cyclase"/>
    <property type="match status" value="1"/>
</dbReference>
<evidence type="ECO:0000256" key="3">
    <source>
        <dbReference type="ARBA" id="ARBA00022692"/>
    </source>
</evidence>
<dbReference type="FunFam" id="3.30.70.1230:FF:000016">
    <property type="entry name" value="Adenylate/guanylate cyclase domain-containing protein"/>
    <property type="match status" value="1"/>
</dbReference>
<evidence type="ECO:0000259" key="7">
    <source>
        <dbReference type="PROSITE" id="PS50125"/>
    </source>
</evidence>
<dbReference type="Pfam" id="PF00211">
    <property type="entry name" value="Guanylate_cyc"/>
    <property type="match status" value="1"/>
</dbReference>
<dbReference type="CDD" id="cd07302">
    <property type="entry name" value="CHD"/>
    <property type="match status" value="1"/>
</dbReference>
<proteinExistence type="predicted"/>
<evidence type="ECO:0000313" key="8">
    <source>
        <dbReference type="EMBL" id="VAW64176.1"/>
    </source>
</evidence>
<dbReference type="SMART" id="SM00044">
    <property type="entry name" value="CYCc"/>
    <property type="match status" value="1"/>
</dbReference>
<evidence type="ECO:0000256" key="6">
    <source>
        <dbReference type="SAM" id="Phobius"/>
    </source>
</evidence>
<dbReference type="InterPro" id="IPR007890">
    <property type="entry name" value="CHASE2"/>
</dbReference>
<dbReference type="GO" id="GO:0004016">
    <property type="term" value="F:adenylate cyclase activity"/>
    <property type="evidence" value="ECO:0007669"/>
    <property type="project" value="UniProtKB-EC"/>
</dbReference>
<dbReference type="InterPro" id="IPR050697">
    <property type="entry name" value="Adenylyl/Guanylyl_Cyclase_3/4"/>
</dbReference>
<dbReference type="InterPro" id="IPR001054">
    <property type="entry name" value="A/G_cyclase"/>
</dbReference>